<evidence type="ECO:0000313" key="1">
    <source>
        <dbReference type="EMBL" id="RQP01877.1"/>
    </source>
</evidence>
<protein>
    <submittedName>
        <fullName evidence="1">Uncharacterized protein</fullName>
    </submittedName>
</protein>
<accession>A0A3N7G3W3</accession>
<keyword evidence="2" id="KW-1185">Reference proteome</keyword>
<reference evidence="1 2" key="1">
    <citation type="journal article" date="2006" name="Science">
        <title>The genome of black cottonwood, Populus trichocarpa (Torr. &amp; Gray).</title>
        <authorList>
            <person name="Tuskan G.A."/>
            <person name="Difazio S."/>
            <person name="Jansson S."/>
            <person name="Bohlmann J."/>
            <person name="Grigoriev I."/>
            <person name="Hellsten U."/>
            <person name="Putnam N."/>
            <person name="Ralph S."/>
            <person name="Rombauts S."/>
            <person name="Salamov A."/>
            <person name="Schein J."/>
            <person name="Sterck L."/>
            <person name="Aerts A."/>
            <person name="Bhalerao R.R."/>
            <person name="Bhalerao R.P."/>
            <person name="Blaudez D."/>
            <person name="Boerjan W."/>
            <person name="Brun A."/>
            <person name="Brunner A."/>
            <person name="Busov V."/>
            <person name="Campbell M."/>
            <person name="Carlson J."/>
            <person name="Chalot M."/>
            <person name="Chapman J."/>
            <person name="Chen G.L."/>
            <person name="Cooper D."/>
            <person name="Coutinho P.M."/>
            <person name="Couturier J."/>
            <person name="Covert S."/>
            <person name="Cronk Q."/>
            <person name="Cunningham R."/>
            <person name="Davis J."/>
            <person name="Degroeve S."/>
            <person name="Dejardin A."/>
            <person name="Depamphilis C."/>
            <person name="Detter J."/>
            <person name="Dirks B."/>
            <person name="Dubchak I."/>
            <person name="Duplessis S."/>
            <person name="Ehlting J."/>
            <person name="Ellis B."/>
            <person name="Gendler K."/>
            <person name="Goodstein D."/>
            <person name="Gribskov M."/>
            <person name="Grimwood J."/>
            <person name="Groover A."/>
            <person name="Gunter L."/>
            <person name="Hamberger B."/>
            <person name="Heinze B."/>
            <person name="Helariutta Y."/>
            <person name="Henrissat B."/>
            <person name="Holligan D."/>
            <person name="Holt R."/>
            <person name="Huang W."/>
            <person name="Islam-Faridi N."/>
            <person name="Jones S."/>
            <person name="Jones-Rhoades M."/>
            <person name="Jorgensen R."/>
            <person name="Joshi C."/>
            <person name="Kangasjarvi J."/>
            <person name="Karlsson J."/>
            <person name="Kelleher C."/>
            <person name="Kirkpatrick R."/>
            <person name="Kirst M."/>
            <person name="Kohler A."/>
            <person name="Kalluri U."/>
            <person name="Larimer F."/>
            <person name="Leebens-Mack J."/>
            <person name="Leple J.C."/>
            <person name="Locascio P."/>
            <person name="Lou Y."/>
            <person name="Lucas S."/>
            <person name="Martin F."/>
            <person name="Montanini B."/>
            <person name="Napoli C."/>
            <person name="Nelson D.R."/>
            <person name="Nelson C."/>
            <person name="Nieminen K."/>
            <person name="Nilsson O."/>
            <person name="Pereda V."/>
            <person name="Peter G."/>
            <person name="Philippe R."/>
            <person name="Pilate G."/>
            <person name="Poliakov A."/>
            <person name="Razumovskaya J."/>
            <person name="Richardson P."/>
            <person name="Rinaldi C."/>
            <person name="Ritland K."/>
            <person name="Rouze P."/>
            <person name="Ryaboy D."/>
            <person name="Schmutz J."/>
            <person name="Schrader J."/>
            <person name="Segerman B."/>
            <person name="Shin H."/>
            <person name="Siddiqui A."/>
            <person name="Sterky F."/>
            <person name="Terry A."/>
            <person name="Tsai C.J."/>
            <person name="Uberbacher E."/>
            <person name="Unneberg P."/>
            <person name="Vahala J."/>
            <person name="Wall K."/>
            <person name="Wessler S."/>
            <person name="Yang G."/>
            <person name="Yin T."/>
            <person name="Douglas C."/>
            <person name="Marra M."/>
            <person name="Sandberg G."/>
            <person name="Van de Peer Y."/>
            <person name="Rokhsar D."/>
        </authorList>
    </citation>
    <scope>NUCLEOTIDE SEQUENCE [LARGE SCALE GENOMIC DNA]</scope>
    <source>
        <strain evidence="2">cv. Nisqually</strain>
    </source>
</reference>
<dbReference type="EMBL" id="CM009306">
    <property type="protein sequence ID" value="RQP01877.1"/>
    <property type="molecule type" value="Genomic_DNA"/>
</dbReference>
<gene>
    <name evidence="1" type="ORF">POPTR_017G032150</name>
</gene>
<dbReference type="Proteomes" id="UP000006729">
    <property type="component" value="Chromosome 17"/>
</dbReference>
<evidence type="ECO:0000313" key="2">
    <source>
        <dbReference type="Proteomes" id="UP000006729"/>
    </source>
</evidence>
<organism evidence="1 2">
    <name type="scientific">Populus trichocarpa</name>
    <name type="common">Western balsam poplar</name>
    <name type="synonym">Populus balsamifera subsp. trichocarpa</name>
    <dbReference type="NCBI Taxonomy" id="3694"/>
    <lineage>
        <taxon>Eukaryota</taxon>
        <taxon>Viridiplantae</taxon>
        <taxon>Streptophyta</taxon>
        <taxon>Embryophyta</taxon>
        <taxon>Tracheophyta</taxon>
        <taxon>Spermatophyta</taxon>
        <taxon>Magnoliopsida</taxon>
        <taxon>eudicotyledons</taxon>
        <taxon>Gunneridae</taxon>
        <taxon>Pentapetalae</taxon>
        <taxon>rosids</taxon>
        <taxon>fabids</taxon>
        <taxon>Malpighiales</taxon>
        <taxon>Salicaceae</taxon>
        <taxon>Saliceae</taxon>
        <taxon>Populus</taxon>
    </lineage>
</organism>
<name>A0A3N7G3W3_POPTR</name>
<dbReference type="AlphaFoldDB" id="A0A3N7G3W3"/>
<proteinExistence type="predicted"/>
<sequence>MSINKISCSALDASQQHCMSKHLEDSHPLPFF</sequence>
<dbReference type="InParanoid" id="A0A3N7G3W3"/>